<evidence type="ECO:0000256" key="2">
    <source>
        <dbReference type="ARBA" id="ARBA00009272"/>
    </source>
</evidence>
<keyword evidence="6" id="KW-0282">Flagellum</keyword>
<evidence type="ECO:0000313" key="6">
    <source>
        <dbReference type="EMBL" id="MFD2616894.1"/>
    </source>
</evidence>
<proteinExistence type="inferred from homology"/>
<gene>
    <name evidence="4 6" type="primary">fliE</name>
    <name evidence="6" type="ORF">ACFSTF_06165</name>
</gene>
<keyword evidence="6" id="KW-0969">Cilium</keyword>
<comment type="subcellular location">
    <subcellularLocation>
        <location evidence="1 4">Bacterial flagellum basal body</location>
    </subcellularLocation>
</comment>
<organism evidence="6 7">
    <name type="scientific">Terrilactibacillus laevilacticus</name>
    <dbReference type="NCBI Taxonomy" id="1380157"/>
    <lineage>
        <taxon>Bacteria</taxon>
        <taxon>Bacillati</taxon>
        <taxon>Bacillota</taxon>
        <taxon>Bacilli</taxon>
        <taxon>Bacillales</taxon>
        <taxon>Bacillaceae</taxon>
        <taxon>Terrilactibacillus</taxon>
    </lineage>
</organism>
<evidence type="ECO:0000256" key="4">
    <source>
        <dbReference type="HAMAP-Rule" id="MF_00724"/>
    </source>
</evidence>
<keyword evidence="6" id="KW-0966">Cell projection</keyword>
<comment type="caution">
    <text evidence="6">The sequence shown here is derived from an EMBL/GenBank/DDBJ whole genome shotgun (WGS) entry which is preliminary data.</text>
</comment>
<keyword evidence="3 4" id="KW-0975">Bacterial flagellum</keyword>
<accession>A0ABW5PPT8</accession>
<dbReference type="HAMAP" id="MF_00724">
    <property type="entry name" value="FliE"/>
    <property type="match status" value="1"/>
</dbReference>
<dbReference type="PANTHER" id="PTHR34653">
    <property type="match status" value="1"/>
</dbReference>
<evidence type="ECO:0000256" key="3">
    <source>
        <dbReference type="ARBA" id="ARBA00023143"/>
    </source>
</evidence>
<comment type="similarity">
    <text evidence="2 4">Belongs to the FliE family.</text>
</comment>
<name>A0ABW5PPT8_9BACI</name>
<sequence length="100" mass="11048">MDISAINMKGLQNVITSSKTDSSVSKTSSSFSNIFDKAINALNESQKESDQAVTDLISGKNQDLHNVMISLTKSDVLMQTATQFRNKAIDAYQEIMRMQV</sequence>
<protein>
    <recommendedName>
        <fullName evidence="4 5">Flagellar hook-basal body complex protein FliE</fullName>
    </recommendedName>
</protein>
<dbReference type="Pfam" id="PF02049">
    <property type="entry name" value="FliE"/>
    <property type="match status" value="1"/>
</dbReference>
<evidence type="ECO:0000256" key="5">
    <source>
        <dbReference type="NCBIfam" id="TIGR00205"/>
    </source>
</evidence>
<evidence type="ECO:0000313" key="7">
    <source>
        <dbReference type="Proteomes" id="UP001597458"/>
    </source>
</evidence>
<dbReference type="InterPro" id="IPR001624">
    <property type="entry name" value="FliE"/>
</dbReference>
<dbReference type="RefSeq" id="WP_246092621.1">
    <property type="nucleotide sequence ID" value="NZ_JBHUMR010000008.1"/>
</dbReference>
<keyword evidence="7" id="KW-1185">Reference proteome</keyword>
<evidence type="ECO:0000256" key="1">
    <source>
        <dbReference type="ARBA" id="ARBA00004117"/>
    </source>
</evidence>
<dbReference type="PRINTS" id="PR01006">
    <property type="entry name" value="FLGHOOKFLIE"/>
</dbReference>
<dbReference type="EMBL" id="JBHUMR010000008">
    <property type="protein sequence ID" value="MFD2616894.1"/>
    <property type="molecule type" value="Genomic_DNA"/>
</dbReference>
<dbReference type="Proteomes" id="UP001597458">
    <property type="component" value="Unassembled WGS sequence"/>
</dbReference>
<dbReference type="PANTHER" id="PTHR34653:SF1">
    <property type="entry name" value="FLAGELLAR HOOK-BASAL BODY COMPLEX PROTEIN FLIE"/>
    <property type="match status" value="1"/>
</dbReference>
<reference evidence="7" key="1">
    <citation type="journal article" date="2019" name="Int. J. Syst. Evol. Microbiol.">
        <title>The Global Catalogue of Microorganisms (GCM) 10K type strain sequencing project: providing services to taxonomists for standard genome sequencing and annotation.</title>
        <authorList>
            <consortium name="The Broad Institute Genomics Platform"/>
            <consortium name="The Broad Institute Genome Sequencing Center for Infectious Disease"/>
            <person name="Wu L."/>
            <person name="Ma J."/>
        </authorList>
    </citation>
    <scope>NUCLEOTIDE SEQUENCE [LARGE SCALE GENOMIC DNA]</scope>
    <source>
        <strain evidence="7">TISTR 2241</strain>
    </source>
</reference>
<dbReference type="NCBIfam" id="TIGR00205">
    <property type="entry name" value="fliE"/>
    <property type="match status" value="1"/>
</dbReference>